<comment type="similarity">
    <text evidence="2">Belongs to the SNAP-25 family.</text>
</comment>
<evidence type="ECO:0000313" key="12">
    <source>
        <dbReference type="Proteomes" id="UP000639772"/>
    </source>
</evidence>
<evidence type="ECO:0000256" key="5">
    <source>
        <dbReference type="ARBA" id="ARBA00023136"/>
    </source>
</evidence>
<keyword evidence="11" id="KW-1185">Reference proteome</keyword>
<feature type="coiled-coil region" evidence="6">
    <location>
        <begin position="200"/>
        <end position="262"/>
    </location>
</feature>
<feature type="compositionally biased region" description="Polar residues" evidence="7">
    <location>
        <begin position="8"/>
        <end position="21"/>
    </location>
</feature>
<dbReference type="SMART" id="SM00397">
    <property type="entry name" value="t_SNARE"/>
    <property type="match status" value="1"/>
</dbReference>
<feature type="region of interest" description="Disordered" evidence="7">
    <location>
        <begin position="163"/>
        <end position="195"/>
    </location>
</feature>
<evidence type="ECO:0000259" key="8">
    <source>
        <dbReference type="PROSITE" id="PS50192"/>
    </source>
</evidence>
<dbReference type="PANTHER" id="PTHR19305">
    <property type="entry name" value="SYNAPTOSOMAL ASSOCIATED PROTEIN"/>
    <property type="match status" value="1"/>
</dbReference>
<dbReference type="PANTHER" id="PTHR19305:SF9">
    <property type="entry name" value="SYNAPTOSOMAL-ASSOCIATED PROTEIN 29"/>
    <property type="match status" value="1"/>
</dbReference>
<dbReference type="GO" id="GO:0005484">
    <property type="term" value="F:SNAP receptor activity"/>
    <property type="evidence" value="ECO:0007669"/>
    <property type="project" value="InterPro"/>
</dbReference>
<proteinExistence type="inferred from homology"/>
<dbReference type="Proteomes" id="UP000636800">
    <property type="component" value="Chromosome 1"/>
</dbReference>
<comment type="caution">
    <text evidence="9">The sequence shown here is derived from an EMBL/GenBank/DDBJ whole genome shotgun (WGS) entry which is preliminary data.</text>
</comment>
<keyword evidence="6" id="KW-0175">Coiled coil</keyword>
<evidence type="ECO:0000256" key="6">
    <source>
        <dbReference type="SAM" id="Coils"/>
    </source>
</evidence>
<feature type="region of interest" description="Disordered" evidence="7">
    <location>
        <begin position="1"/>
        <end position="21"/>
    </location>
</feature>
<keyword evidence="4" id="KW-0653">Protein transport</keyword>
<dbReference type="EMBL" id="JADCNM010000001">
    <property type="protein sequence ID" value="KAG0500713.1"/>
    <property type="molecule type" value="Genomic_DNA"/>
</dbReference>
<dbReference type="SUPFAM" id="SSF58038">
    <property type="entry name" value="SNARE fusion complex"/>
    <property type="match status" value="2"/>
</dbReference>
<keyword evidence="5" id="KW-0472">Membrane</keyword>
<dbReference type="CDD" id="cd15841">
    <property type="entry name" value="SNARE_Qc"/>
    <property type="match status" value="1"/>
</dbReference>
<name>A0A835VGG4_VANPL</name>
<comment type="subcellular location">
    <subcellularLocation>
        <location evidence="1">Membrane</location>
    </subcellularLocation>
</comment>
<evidence type="ECO:0000256" key="2">
    <source>
        <dbReference type="ARBA" id="ARBA00009480"/>
    </source>
</evidence>
<dbReference type="Proteomes" id="UP000639772">
    <property type="component" value="Chromosome 1"/>
</dbReference>
<dbReference type="EMBL" id="JADCNL010000001">
    <property type="protein sequence ID" value="KAG0496238.1"/>
    <property type="molecule type" value="Genomic_DNA"/>
</dbReference>
<feature type="compositionally biased region" description="Basic and acidic residues" evidence="7">
    <location>
        <begin position="163"/>
        <end position="186"/>
    </location>
</feature>
<evidence type="ECO:0000256" key="7">
    <source>
        <dbReference type="SAM" id="MobiDB-lite"/>
    </source>
</evidence>
<feature type="region of interest" description="Disordered" evidence="7">
    <location>
        <begin position="44"/>
        <end position="63"/>
    </location>
</feature>
<dbReference type="GO" id="GO:0005886">
    <property type="term" value="C:plasma membrane"/>
    <property type="evidence" value="ECO:0007669"/>
    <property type="project" value="TreeGrafter"/>
</dbReference>
<protein>
    <recommendedName>
        <fullName evidence="8">t-SNARE coiled-coil homology domain-containing protein</fullName>
    </recommendedName>
</protein>
<sequence>MAIIKSRVSATRTPNSKLNNKTQNRSLFSCMYPFDLADLEETATNRQSIHRKSHPSYSGNSGRDFWENKSVQELEKHAVLTAEQTTKKINGCMKIVAEAITEDASRTAAKLQQQGEQIARAHQTAATMDRDLSRAEKILGNFGGLFHKRWKPTKTREIKGPILTRDDPYTRKDDHMMQKQKLEQTPKKTNQRRSAPLSALEKVQLEKAKQDDALSELSNLLDKLKAMAVDVGSEIDRQNKALNHMEDDLDELNIRVKGANLRARCLLRR</sequence>
<reference evidence="11 12" key="1">
    <citation type="journal article" date="2020" name="Nat. Food">
        <title>A phased Vanilla planifolia genome enables genetic improvement of flavour and production.</title>
        <authorList>
            <person name="Hasing T."/>
            <person name="Tang H."/>
            <person name="Brym M."/>
            <person name="Khazi F."/>
            <person name="Huang T."/>
            <person name="Chambers A.H."/>
        </authorList>
    </citation>
    <scope>NUCLEOTIDE SEQUENCE [LARGE SCALE GENOMIC DNA]</scope>
    <source>
        <tissue evidence="9">Leaf</tissue>
    </source>
</reference>
<dbReference type="GO" id="GO:0015031">
    <property type="term" value="P:protein transport"/>
    <property type="evidence" value="ECO:0007669"/>
    <property type="project" value="UniProtKB-KW"/>
</dbReference>
<dbReference type="Gene3D" id="1.20.5.110">
    <property type="match status" value="2"/>
</dbReference>
<evidence type="ECO:0000313" key="11">
    <source>
        <dbReference type="Proteomes" id="UP000636800"/>
    </source>
</evidence>
<evidence type="ECO:0000256" key="4">
    <source>
        <dbReference type="ARBA" id="ARBA00022927"/>
    </source>
</evidence>
<dbReference type="AlphaFoldDB" id="A0A835VGG4"/>
<dbReference type="OrthoDB" id="19261at2759"/>
<evidence type="ECO:0000313" key="9">
    <source>
        <dbReference type="EMBL" id="KAG0496238.1"/>
    </source>
</evidence>
<dbReference type="InterPro" id="IPR000727">
    <property type="entry name" value="T_SNARE_dom"/>
</dbReference>
<organism evidence="9 11">
    <name type="scientific">Vanilla planifolia</name>
    <name type="common">Vanilla</name>
    <dbReference type="NCBI Taxonomy" id="51239"/>
    <lineage>
        <taxon>Eukaryota</taxon>
        <taxon>Viridiplantae</taxon>
        <taxon>Streptophyta</taxon>
        <taxon>Embryophyta</taxon>
        <taxon>Tracheophyta</taxon>
        <taxon>Spermatophyta</taxon>
        <taxon>Magnoliopsida</taxon>
        <taxon>Liliopsida</taxon>
        <taxon>Asparagales</taxon>
        <taxon>Orchidaceae</taxon>
        <taxon>Vanilloideae</taxon>
        <taxon>Vanilleae</taxon>
        <taxon>Vanilla</taxon>
    </lineage>
</organism>
<evidence type="ECO:0000256" key="3">
    <source>
        <dbReference type="ARBA" id="ARBA00022448"/>
    </source>
</evidence>
<evidence type="ECO:0000313" key="10">
    <source>
        <dbReference type="EMBL" id="KAG0500713.1"/>
    </source>
</evidence>
<feature type="domain" description="T-SNARE coiled-coil homology" evidence="8">
    <location>
        <begin position="204"/>
        <end position="266"/>
    </location>
</feature>
<dbReference type="GO" id="GO:0031201">
    <property type="term" value="C:SNARE complex"/>
    <property type="evidence" value="ECO:0007669"/>
    <property type="project" value="InterPro"/>
</dbReference>
<keyword evidence="3" id="KW-0813">Transport</keyword>
<dbReference type="InterPro" id="IPR044766">
    <property type="entry name" value="NPSN/SNAP25-like_N_SNARE"/>
</dbReference>
<gene>
    <name evidence="10" type="ORF">HPP92_000785</name>
    <name evidence="9" type="ORF">HPP92_000929</name>
</gene>
<accession>A0A835VGG4</accession>
<evidence type="ECO:0000256" key="1">
    <source>
        <dbReference type="ARBA" id="ARBA00004370"/>
    </source>
</evidence>
<dbReference type="CDD" id="cd15861">
    <property type="entry name" value="SNARE_SNAP25N_23N_29N_SEC9N"/>
    <property type="match status" value="1"/>
</dbReference>
<dbReference type="PROSITE" id="PS50192">
    <property type="entry name" value="T_SNARE"/>
    <property type="match status" value="1"/>
</dbReference>